<dbReference type="PRINTS" id="PR00344">
    <property type="entry name" value="BCTRLSENSOR"/>
</dbReference>
<keyword evidence="7" id="KW-0472">Membrane</keyword>
<sequence length="347" mass="38464">MTFFAYLRDHFACIVILGVALVFDALMLSALGIASTVIIVSVVVVLFALFIALGINWIRKRTFYRDLTAVVNNFDKSYLIAEVVEEPTFAEGRIMHEALRVAGKAMNDRIASYRQQSEDYRDFIELWIHEVKTPLSAAHVIAANTPSESTEAMDAEINRIENYVEQALFYARSTALEQDYVIRPLCLNDVVHQAVKRNSRALIAAGIALQLEGLDTTVYSDTKWLVFIIGQILANCAKYAKPSGGIVRISAGRDSERLDAFYTVLSIQDTGIGIPAADVPRVFDKGFTGANGRHHAKSTGIGLYLCRELCQQMGLALSLTSKEGQGTCINISFPEETMHFRSKSEHD</sequence>
<name>C7MMC4_CRYCD</name>
<accession>C7MMC4</accession>
<dbReference type="AlphaFoldDB" id="C7MMC4"/>
<dbReference type="InterPro" id="IPR005467">
    <property type="entry name" value="His_kinase_dom"/>
</dbReference>
<evidence type="ECO:0000259" key="8">
    <source>
        <dbReference type="PROSITE" id="PS50109"/>
    </source>
</evidence>
<dbReference type="InterPro" id="IPR004358">
    <property type="entry name" value="Sig_transdc_His_kin-like_C"/>
</dbReference>
<proteinExistence type="predicted"/>
<evidence type="ECO:0000256" key="3">
    <source>
        <dbReference type="ARBA" id="ARBA00022553"/>
    </source>
</evidence>
<keyword evidence="7" id="KW-0812">Transmembrane</keyword>
<dbReference type="KEGG" id="ccu:Ccur_03370"/>
<dbReference type="SUPFAM" id="SSF55874">
    <property type="entry name" value="ATPase domain of HSP90 chaperone/DNA topoisomerase II/histidine kinase"/>
    <property type="match status" value="1"/>
</dbReference>
<organism evidence="9 10">
    <name type="scientific">Cryptobacterium curtum (strain ATCC 700683 / DSM 15641 / CCUG 43107 / 12-3)</name>
    <dbReference type="NCBI Taxonomy" id="469378"/>
    <lineage>
        <taxon>Bacteria</taxon>
        <taxon>Bacillati</taxon>
        <taxon>Actinomycetota</taxon>
        <taxon>Coriobacteriia</taxon>
        <taxon>Eggerthellales</taxon>
        <taxon>Eggerthellaceae</taxon>
        <taxon>Cryptobacterium</taxon>
    </lineage>
</organism>
<dbReference type="PROSITE" id="PS50109">
    <property type="entry name" value="HIS_KIN"/>
    <property type="match status" value="1"/>
</dbReference>
<dbReference type="Pfam" id="PF02518">
    <property type="entry name" value="HATPase_c"/>
    <property type="match status" value="1"/>
</dbReference>
<keyword evidence="4" id="KW-0808">Transferase</keyword>
<keyword evidence="5 9" id="KW-0418">Kinase</keyword>
<dbReference type="InterPro" id="IPR036890">
    <property type="entry name" value="HATPase_C_sf"/>
</dbReference>
<feature type="transmembrane region" description="Helical" evidence="7">
    <location>
        <begin position="37"/>
        <end position="58"/>
    </location>
</feature>
<comment type="catalytic activity">
    <reaction evidence="1">
        <text>ATP + protein L-histidine = ADP + protein N-phospho-L-histidine.</text>
        <dbReference type="EC" id="2.7.13.3"/>
    </reaction>
</comment>
<keyword evidence="3" id="KW-0597">Phosphoprotein</keyword>
<reference evidence="9 10" key="1">
    <citation type="journal article" date="2009" name="Stand. Genomic Sci.">
        <title>Complete genome sequence of Cryptobacterium curtum type strain (12-3).</title>
        <authorList>
            <person name="Mavrommatis K."/>
            <person name="Pukall R."/>
            <person name="Rohde C."/>
            <person name="Chen F."/>
            <person name="Sims D."/>
            <person name="Brettin T."/>
            <person name="Kuske C."/>
            <person name="Detter J.C."/>
            <person name="Han C."/>
            <person name="Lapidus A."/>
            <person name="Copeland A."/>
            <person name="Glavina Del Rio T."/>
            <person name="Nolan M."/>
            <person name="Lucas S."/>
            <person name="Tice H."/>
            <person name="Cheng J.F."/>
            <person name="Bruce D."/>
            <person name="Goodwin L."/>
            <person name="Pitluck S."/>
            <person name="Ovchinnikova G."/>
            <person name="Pati A."/>
            <person name="Ivanova N."/>
            <person name="Chen A."/>
            <person name="Palaniappan K."/>
            <person name="Chain P."/>
            <person name="D'haeseleer P."/>
            <person name="Goker M."/>
            <person name="Bristow J."/>
            <person name="Eisen J.A."/>
            <person name="Markowitz V."/>
            <person name="Hugenholtz P."/>
            <person name="Rohde M."/>
            <person name="Klenk H.P."/>
            <person name="Kyrpides N.C."/>
        </authorList>
    </citation>
    <scope>NUCLEOTIDE SEQUENCE [LARGE SCALE GENOMIC DNA]</scope>
    <source>
        <strain evidence="10">ATCC 700683 / DSM 15641 / 12-3</strain>
    </source>
</reference>
<dbReference type="eggNOG" id="COG2205">
    <property type="taxonomic scope" value="Bacteria"/>
</dbReference>
<keyword evidence="10" id="KW-1185">Reference proteome</keyword>
<dbReference type="InterPro" id="IPR050980">
    <property type="entry name" value="2C_sensor_his_kinase"/>
</dbReference>
<evidence type="ECO:0000313" key="10">
    <source>
        <dbReference type="Proteomes" id="UP000000954"/>
    </source>
</evidence>
<evidence type="ECO:0000256" key="6">
    <source>
        <dbReference type="ARBA" id="ARBA00023012"/>
    </source>
</evidence>
<evidence type="ECO:0000313" key="9">
    <source>
        <dbReference type="EMBL" id="ACU94064.1"/>
    </source>
</evidence>
<feature type="transmembrane region" description="Helical" evidence="7">
    <location>
        <begin position="12"/>
        <end position="31"/>
    </location>
</feature>
<keyword evidence="6" id="KW-0902">Two-component regulatory system</keyword>
<protein>
    <recommendedName>
        <fullName evidence="2">histidine kinase</fullName>
        <ecNumber evidence="2">2.7.13.3</ecNumber>
    </recommendedName>
</protein>
<evidence type="ECO:0000256" key="1">
    <source>
        <dbReference type="ARBA" id="ARBA00000085"/>
    </source>
</evidence>
<dbReference type="HOGENOM" id="CLU_000445_13_1_11"/>
<dbReference type="RefSeq" id="WP_012802752.1">
    <property type="nucleotide sequence ID" value="NC_013170.1"/>
</dbReference>
<dbReference type="InterPro" id="IPR003594">
    <property type="entry name" value="HATPase_dom"/>
</dbReference>
<dbReference type="PANTHER" id="PTHR44936:SF9">
    <property type="entry name" value="SENSOR PROTEIN CREC"/>
    <property type="match status" value="1"/>
</dbReference>
<dbReference type="GO" id="GO:0000160">
    <property type="term" value="P:phosphorelay signal transduction system"/>
    <property type="evidence" value="ECO:0007669"/>
    <property type="project" value="UniProtKB-KW"/>
</dbReference>
<dbReference type="Proteomes" id="UP000000954">
    <property type="component" value="Chromosome"/>
</dbReference>
<evidence type="ECO:0000256" key="4">
    <source>
        <dbReference type="ARBA" id="ARBA00022679"/>
    </source>
</evidence>
<evidence type="ECO:0000256" key="7">
    <source>
        <dbReference type="SAM" id="Phobius"/>
    </source>
</evidence>
<dbReference type="GO" id="GO:0004673">
    <property type="term" value="F:protein histidine kinase activity"/>
    <property type="evidence" value="ECO:0007669"/>
    <property type="project" value="UniProtKB-EC"/>
</dbReference>
<dbReference type="EMBL" id="CP001682">
    <property type="protein sequence ID" value="ACU94064.1"/>
    <property type="molecule type" value="Genomic_DNA"/>
</dbReference>
<dbReference type="SMART" id="SM00387">
    <property type="entry name" value="HATPase_c"/>
    <property type="match status" value="1"/>
</dbReference>
<evidence type="ECO:0000256" key="5">
    <source>
        <dbReference type="ARBA" id="ARBA00022777"/>
    </source>
</evidence>
<dbReference type="PANTHER" id="PTHR44936">
    <property type="entry name" value="SENSOR PROTEIN CREC"/>
    <property type="match status" value="1"/>
</dbReference>
<evidence type="ECO:0000256" key="2">
    <source>
        <dbReference type="ARBA" id="ARBA00012438"/>
    </source>
</evidence>
<dbReference type="Gene3D" id="3.30.565.10">
    <property type="entry name" value="Histidine kinase-like ATPase, C-terminal domain"/>
    <property type="match status" value="1"/>
</dbReference>
<gene>
    <name evidence="9" type="ordered locus">Ccur_03370</name>
</gene>
<dbReference type="EC" id="2.7.13.3" evidence="2"/>
<feature type="domain" description="Histidine kinase" evidence="8">
    <location>
        <begin position="126"/>
        <end position="337"/>
    </location>
</feature>
<dbReference type="STRING" id="469378.Ccur_03370"/>
<keyword evidence="7" id="KW-1133">Transmembrane helix</keyword>